<dbReference type="AlphaFoldDB" id="A0A8I3A7G5"/>
<dbReference type="EMBL" id="JAGFBS010000028">
    <property type="protein sequence ID" value="KAG6372395.1"/>
    <property type="molecule type" value="Genomic_DNA"/>
</dbReference>
<protein>
    <submittedName>
        <fullName evidence="1">Uncharacterized protein</fullName>
    </submittedName>
</protein>
<gene>
    <name evidence="1" type="ORF">JVT61DRAFT_7866</name>
</gene>
<proteinExistence type="predicted"/>
<evidence type="ECO:0000313" key="2">
    <source>
        <dbReference type="Proteomes" id="UP000683000"/>
    </source>
</evidence>
<keyword evidence="2" id="KW-1185">Reference proteome</keyword>
<sequence>MSNALDKLLVLAAPDPNAAKKEVFLAMYNDAAGHLMDLVKCTPDNKSDLMDEQEMWIAQWEKVMHLYSQLQHDSG</sequence>
<reference evidence="1" key="1">
    <citation type="submission" date="2021-03" db="EMBL/GenBank/DDBJ databases">
        <title>Evolutionary innovations through gain and loss of genes in the ectomycorrhizal Boletales.</title>
        <authorList>
            <person name="Wu G."/>
            <person name="Miyauchi S."/>
            <person name="Morin E."/>
            <person name="Yang Z.-L."/>
            <person name="Xu J."/>
            <person name="Martin F.M."/>
        </authorList>
    </citation>
    <scope>NUCLEOTIDE SEQUENCE</scope>
    <source>
        <strain evidence="1">BR01</strain>
    </source>
</reference>
<dbReference type="Proteomes" id="UP000683000">
    <property type="component" value="Unassembled WGS sequence"/>
</dbReference>
<organism evidence="1 2">
    <name type="scientific">Boletus reticuloceps</name>
    <dbReference type="NCBI Taxonomy" id="495285"/>
    <lineage>
        <taxon>Eukaryota</taxon>
        <taxon>Fungi</taxon>
        <taxon>Dikarya</taxon>
        <taxon>Basidiomycota</taxon>
        <taxon>Agaricomycotina</taxon>
        <taxon>Agaricomycetes</taxon>
        <taxon>Agaricomycetidae</taxon>
        <taxon>Boletales</taxon>
        <taxon>Boletineae</taxon>
        <taxon>Boletaceae</taxon>
        <taxon>Boletoideae</taxon>
        <taxon>Boletus</taxon>
    </lineage>
</organism>
<accession>A0A8I3A7G5</accession>
<comment type="caution">
    <text evidence="1">The sequence shown here is derived from an EMBL/GenBank/DDBJ whole genome shotgun (WGS) entry which is preliminary data.</text>
</comment>
<name>A0A8I3A7G5_9AGAM</name>
<evidence type="ECO:0000313" key="1">
    <source>
        <dbReference type="EMBL" id="KAG6372395.1"/>
    </source>
</evidence>